<keyword evidence="2" id="KW-1185">Reference proteome</keyword>
<comment type="caution">
    <text evidence="1">The sequence shown here is derived from an EMBL/GenBank/DDBJ whole genome shotgun (WGS) entry which is preliminary data.</text>
</comment>
<reference evidence="2" key="1">
    <citation type="submission" date="2018-08" db="EMBL/GenBank/DDBJ databases">
        <title>Thalassotalea euphylliae genome.</title>
        <authorList>
            <person name="Summers S."/>
            <person name="Rice S.A."/>
            <person name="Freckelton M.L."/>
            <person name="Nedved B.T."/>
            <person name="Hadfield M.G."/>
        </authorList>
    </citation>
    <scope>NUCLEOTIDE SEQUENCE [LARGE SCALE GENOMIC DNA]</scope>
    <source>
        <strain evidence="2">H3</strain>
    </source>
</reference>
<gene>
    <name evidence="1" type="ORF">DXX94_10290</name>
</gene>
<evidence type="ECO:0000313" key="2">
    <source>
        <dbReference type="Proteomes" id="UP000256899"/>
    </source>
</evidence>
<accession>A0A3E0U261</accession>
<proteinExistence type="predicted"/>
<dbReference type="EMBL" id="QUOT01000001">
    <property type="protein sequence ID" value="REL31071.1"/>
    <property type="molecule type" value="Genomic_DNA"/>
</dbReference>
<organism evidence="1 2">
    <name type="scientific">Thalassotalea euphylliae</name>
    <dbReference type="NCBI Taxonomy" id="1655234"/>
    <lineage>
        <taxon>Bacteria</taxon>
        <taxon>Pseudomonadati</taxon>
        <taxon>Pseudomonadota</taxon>
        <taxon>Gammaproteobacteria</taxon>
        <taxon>Alteromonadales</taxon>
        <taxon>Colwelliaceae</taxon>
        <taxon>Thalassotalea</taxon>
    </lineage>
</organism>
<protein>
    <submittedName>
        <fullName evidence="1">Uncharacterized protein</fullName>
    </submittedName>
</protein>
<name>A0A3E0U261_9GAMM</name>
<dbReference type="RefSeq" id="WP_116015637.1">
    <property type="nucleotide sequence ID" value="NZ_QUOT01000001.1"/>
</dbReference>
<evidence type="ECO:0000313" key="1">
    <source>
        <dbReference type="EMBL" id="REL31071.1"/>
    </source>
</evidence>
<dbReference type="Proteomes" id="UP000256899">
    <property type="component" value="Unassembled WGS sequence"/>
</dbReference>
<dbReference type="AlphaFoldDB" id="A0A3E0U261"/>
<sequence>MSPINQIISDYHTAQDFREKASNTSGFNPGKKLELAEQAIDATDKVIGGLIRLVNAQQVQLTNIAEVTVKLQRVLPEVANE</sequence>